<dbReference type="EMBL" id="BSNF01000005">
    <property type="protein sequence ID" value="GLQ06063.1"/>
    <property type="molecule type" value="Genomic_DNA"/>
</dbReference>
<organism evidence="10 11">
    <name type="scientific">Sneathiella chinensis</name>
    <dbReference type="NCBI Taxonomy" id="349750"/>
    <lineage>
        <taxon>Bacteria</taxon>
        <taxon>Pseudomonadati</taxon>
        <taxon>Pseudomonadota</taxon>
        <taxon>Alphaproteobacteria</taxon>
        <taxon>Sneathiellales</taxon>
        <taxon>Sneathiellaceae</taxon>
        <taxon>Sneathiella</taxon>
    </lineage>
</organism>
<evidence type="ECO:0000256" key="3">
    <source>
        <dbReference type="ARBA" id="ARBA00022475"/>
    </source>
</evidence>
<name>A0ABQ5U494_9PROT</name>
<dbReference type="HAMAP" id="MF_00422">
    <property type="entry name" value="SecE"/>
    <property type="match status" value="1"/>
</dbReference>
<reference evidence="10" key="2">
    <citation type="submission" date="2023-01" db="EMBL/GenBank/DDBJ databases">
        <title>Draft genome sequence of Sneathiella chinensis strain NBRC 103408.</title>
        <authorList>
            <person name="Sun Q."/>
            <person name="Mori K."/>
        </authorList>
    </citation>
    <scope>NUCLEOTIDE SEQUENCE</scope>
    <source>
        <strain evidence="10">NBRC 103408</strain>
    </source>
</reference>
<comment type="subunit">
    <text evidence="9">Component of the Sec protein translocase complex. Heterotrimer consisting of SecY, SecE and SecG subunits. The heterotrimers can form oligomers, although 1 heterotrimer is thought to be able to translocate proteins. Interacts with the ribosome. Interacts with SecDF, and other proteins may be involved. Interacts with SecA.</text>
</comment>
<accession>A0ABQ5U494</accession>
<gene>
    <name evidence="9 10" type="primary">secE</name>
    <name evidence="10" type="ORF">GCM10007924_12840</name>
</gene>
<evidence type="ECO:0000256" key="4">
    <source>
        <dbReference type="ARBA" id="ARBA00022692"/>
    </source>
</evidence>
<dbReference type="Proteomes" id="UP001161409">
    <property type="component" value="Unassembled WGS sequence"/>
</dbReference>
<dbReference type="InterPro" id="IPR001901">
    <property type="entry name" value="Translocase_SecE/Sec61-g"/>
</dbReference>
<comment type="caution">
    <text evidence="10">The sequence shown here is derived from an EMBL/GenBank/DDBJ whole genome shotgun (WGS) entry which is preliminary data.</text>
</comment>
<keyword evidence="5 9" id="KW-0653">Protein transport</keyword>
<evidence type="ECO:0000313" key="10">
    <source>
        <dbReference type="EMBL" id="GLQ06063.1"/>
    </source>
</evidence>
<dbReference type="NCBIfam" id="TIGR00964">
    <property type="entry name" value="secE_bact"/>
    <property type="match status" value="1"/>
</dbReference>
<dbReference type="PANTHER" id="PTHR33910">
    <property type="entry name" value="PROTEIN TRANSLOCASE SUBUNIT SECE"/>
    <property type="match status" value="1"/>
</dbReference>
<keyword evidence="7 9" id="KW-0811">Translocation</keyword>
<dbReference type="RefSeq" id="WP_169562177.1">
    <property type="nucleotide sequence ID" value="NZ_BSNF01000005.1"/>
</dbReference>
<evidence type="ECO:0000256" key="9">
    <source>
        <dbReference type="HAMAP-Rule" id="MF_00422"/>
    </source>
</evidence>
<feature type="transmembrane region" description="Helical" evidence="9">
    <location>
        <begin position="29"/>
        <end position="49"/>
    </location>
</feature>
<evidence type="ECO:0000256" key="5">
    <source>
        <dbReference type="ARBA" id="ARBA00022927"/>
    </source>
</evidence>
<keyword evidence="2 9" id="KW-0813">Transport</keyword>
<reference evidence="10" key="1">
    <citation type="journal article" date="2014" name="Int. J. Syst. Evol. Microbiol.">
        <title>Complete genome of a new Firmicutes species belonging to the dominant human colonic microbiota ('Ruminococcus bicirculans') reveals two chromosomes and a selective capacity to utilize plant glucans.</title>
        <authorList>
            <consortium name="NISC Comparative Sequencing Program"/>
            <person name="Wegmann U."/>
            <person name="Louis P."/>
            <person name="Goesmann A."/>
            <person name="Henrissat B."/>
            <person name="Duncan S.H."/>
            <person name="Flint H.J."/>
        </authorList>
    </citation>
    <scope>NUCLEOTIDE SEQUENCE</scope>
    <source>
        <strain evidence="10">NBRC 103408</strain>
    </source>
</reference>
<keyword evidence="8 9" id="KW-0472">Membrane</keyword>
<dbReference type="PANTHER" id="PTHR33910:SF1">
    <property type="entry name" value="PROTEIN TRANSLOCASE SUBUNIT SECE"/>
    <property type="match status" value="1"/>
</dbReference>
<keyword evidence="3 9" id="KW-1003">Cell membrane</keyword>
<evidence type="ECO:0000313" key="11">
    <source>
        <dbReference type="Proteomes" id="UP001161409"/>
    </source>
</evidence>
<protein>
    <recommendedName>
        <fullName evidence="9">Protein translocase subunit SecE</fullName>
    </recommendedName>
</protein>
<comment type="function">
    <text evidence="9">Essential subunit of the Sec protein translocation channel SecYEG. Clamps together the 2 halves of SecY. May contact the channel plug during translocation.</text>
</comment>
<evidence type="ECO:0000256" key="8">
    <source>
        <dbReference type="ARBA" id="ARBA00023136"/>
    </source>
</evidence>
<evidence type="ECO:0000256" key="7">
    <source>
        <dbReference type="ARBA" id="ARBA00023010"/>
    </source>
</evidence>
<dbReference type="InterPro" id="IPR005807">
    <property type="entry name" value="SecE_bac"/>
</dbReference>
<dbReference type="InterPro" id="IPR038379">
    <property type="entry name" value="SecE_sf"/>
</dbReference>
<proteinExistence type="inferred from homology"/>
<evidence type="ECO:0000256" key="1">
    <source>
        <dbReference type="ARBA" id="ARBA00004370"/>
    </source>
</evidence>
<keyword evidence="4 9" id="KW-0812">Transmembrane</keyword>
<evidence type="ECO:0000256" key="2">
    <source>
        <dbReference type="ARBA" id="ARBA00022448"/>
    </source>
</evidence>
<dbReference type="Gene3D" id="1.20.5.1030">
    <property type="entry name" value="Preprotein translocase secy subunit"/>
    <property type="match status" value="1"/>
</dbReference>
<comment type="similarity">
    <text evidence="9">Belongs to the SecE/SEC61-gamma family.</text>
</comment>
<keyword evidence="11" id="KW-1185">Reference proteome</keyword>
<sequence>MAKVTPGAFIRQVRQEASKVTWPTRKETLITTGMVFVMVFLASSFFFLVDFGIQRIVKLILSLGA</sequence>
<comment type="subcellular location">
    <subcellularLocation>
        <location evidence="9">Cell membrane</location>
        <topology evidence="9">Single-pass membrane protein</topology>
    </subcellularLocation>
    <subcellularLocation>
        <location evidence="1">Membrane</location>
    </subcellularLocation>
</comment>
<keyword evidence="6 9" id="KW-1133">Transmembrane helix</keyword>
<dbReference type="Pfam" id="PF00584">
    <property type="entry name" value="SecE"/>
    <property type="match status" value="1"/>
</dbReference>
<evidence type="ECO:0000256" key="6">
    <source>
        <dbReference type="ARBA" id="ARBA00022989"/>
    </source>
</evidence>